<evidence type="ECO:0000259" key="1">
    <source>
        <dbReference type="Pfam" id="PF26560"/>
    </source>
</evidence>
<accession>A0A6L2PNZ5</accession>
<organism evidence="2 3">
    <name type="scientific">Coptotermes formosanus</name>
    <name type="common">Formosan subterranean termite</name>
    <dbReference type="NCBI Taxonomy" id="36987"/>
    <lineage>
        <taxon>Eukaryota</taxon>
        <taxon>Metazoa</taxon>
        <taxon>Ecdysozoa</taxon>
        <taxon>Arthropoda</taxon>
        <taxon>Hexapoda</taxon>
        <taxon>Insecta</taxon>
        <taxon>Pterygota</taxon>
        <taxon>Neoptera</taxon>
        <taxon>Polyneoptera</taxon>
        <taxon>Dictyoptera</taxon>
        <taxon>Blattodea</taxon>
        <taxon>Blattoidea</taxon>
        <taxon>Termitoidae</taxon>
        <taxon>Rhinotermitidae</taxon>
        <taxon>Coptotermes</taxon>
    </lineage>
</organism>
<dbReference type="Proteomes" id="UP000502823">
    <property type="component" value="Unassembled WGS sequence"/>
</dbReference>
<proteinExistence type="predicted"/>
<dbReference type="Pfam" id="PF26560">
    <property type="entry name" value="UFSP2_MPN_insect"/>
    <property type="match status" value="1"/>
</dbReference>
<feature type="domain" description="UFSP2 N-terminal MPN-like" evidence="1">
    <location>
        <begin position="10"/>
        <end position="135"/>
    </location>
</feature>
<reference evidence="3" key="1">
    <citation type="submission" date="2020-01" db="EMBL/GenBank/DDBJ databases">
        <title>Draft genome sequence of the Termite Coptotermes fromosanus.</title>
        <authorList>
            <person name="Itakura S."/>
            <person name="Yosikawa Y."/>
            <person name="Umezawa K."/>
        </authorList>
    </citation>
    <scope>NUCLEOTIDE SEQUENCE [LARGE SCALE GENOMIC DNA]</scope>
</reference>
<dbReference type="InterPro" id="IPR058757">
    <property type="entry name" value="UFSP2_MPN_N"/>
</dbReference>
<comment type="caution">
    <text evidence="2">The sequence shown here is derived from an EMBL/GenBank/DDBJ whole genome shotgun (WGS) entry which is preliminary data.</text>
</comment>
<protein>
    <recommendedName>
        <fullName evidence="1">UFSP2 N-terminal MPN-like domain-containing protein</fullName>
    </recommendedName>
</protein>
<evidence type="ECO:0000313" key="2">
    <source>
        <dbReference type="EMBL" id="GFG32175.1"/>
    </source>
</evidence>
<dbReference type="InParanoid" id="A0A6L2PNZ5"/>
<dbReference type="OrthoDB" id="417506at2759"/>
<evidence type="ECO:0000313" key="3">
    <source>
        <dbReference type="Proteomes" id="UP000502823"/>
    </source>
</evidence>
<gene>
    <name evidence="2" type="ORF">Cfor_09700</name>
</gene>
<dbReference type="EMBL" id="BLKM01000351">
    <property type="protein sequence ID" value="GFG32175.1"/>
    <property type="molecule type" value="Genomic_DNA"/>
</dbReference>
<name>A0A6L2PNZ5_COPFO</name>
<feature type="non-terminal residue" evidence="2">
    <location>
        <position position="269"/>
    </location>
</feature>
<sequence>MRRVDGAQWKRLSTATSLGTGYLYGLVHDDDLFVIGLAIELDEECNSVTVDQEQCQGQSELHFPTKVDLCGFVARSESSDFTPEFLEGLKQDVHITDQPLLLWYHPDDLSGMTARFYVHESLEDTAYEKVSKTDLWMQFIHVRLQTRLSLTCELQADAISEALLLLQKKVVKGMPCFHFPKSGVYLMSSDAENGLSGLSGDTTVRELYDMQGGSESNQNVTEGCVKVKGKKKCSAKDPDVLSVEMLLKLTRDSRAESQSNTAPIIQHVK</sequence>
<dbReference type="AlphaFoldDB" id="A0A6L2PNZ5"/>
<keyword evidence="3" id="KW-1185">Reference proteome</keyword>